<name>A0ABM9LDT4_9MYCO</name>
<evidence type="ECO:0000256" key="2">
    <source>
        <dbReference type="SAM" id="SignalP"/>
    </source>
</evidence>
<gene>
    <name evidence="3" type="ORF">MU0053_000862</name>
</gene>
<evidence type="ECO:0000313" key="4">
    <source>
        <dbReference type="Proteomes" id="UP001190465"/>
    </source>
</evidence>
<dbReference type="EMBL" id="OY726397">
    <property type="protein sequence ID" value="CAJ1497254.1"/>
    <property type="molecule type" value="Genomic_DNA"/>
</dbReference>
<evidence type="ECO:0000256" key="1">
    <source>
        <dbReference type="SAM" id="MobiDB-lite"/>
    </source>
</evidence>
<feature type="region of interest" description="Disordered" evidence="1">
    <location>
        <begin position="74"/>
        <end position="105"/>
    </location>
</feature>
<organism evidence="3 4">
    <name type="scientific">[Mycobacterium] burgundiense</name>
    <dbReference type="NCBI Taxonomy" id="3064286"/>
    <lineage>
        <taxon>Bacteria</taxon>
        <taxon>Bacillati</taxon>
        <taxon>Actinomycetota</taxon>
        <taxon>Actinomycetes</taxon>
        <taxon>Mycobacteriales</taxon>
        <taxon>Mycobacteriaceae</taxon>
        <taxon>Mycolicibacterium</taxon>
    </lineage>
</organism>
<proteinExistence type="predicted"/>
<keyword evidence="4" id="KW-1185">Reference proteome</keyword>
<feature type="signal peptide" evidence="2">
    <location>
        <begin position="1"/>
        <end position="27"/>
    </location>
</feature>
<dbReference type="Proteomes" id="UP001190465">
    <property type="component" value="Chromosome"/>
</dbReference>
<protein>
    <submittedName>
        <fullName evidence="3">Uncharacterized protein</fullName>
    </submittedName>
</protein>
<evidence type="ECO:0000313" key="3">
    <source>
        <dbReference type="EMBL" id="CAJ1497254.1"/>
    </source>
</evidence>
<sequence>MKKILLSSASAAALAALTIGLATPAMAVPASTAPAQSGDTVMLNAPKNPTEPHNYETDDRYPYHDFGIAKHPYNDSLIPRPAGHSGVTPGQLPSRVPLGPIVGLR</sequence>
<feature type="region of interest" description="Disordered" evidence="1">
    <location>
        <begin position="30"/>
        <end position="61"/>
    </location>
</feature>
<feature type="chain" id="PRO_5045352086" evidence="2">
    <location>
        <begin position="28"/>
        <end position="105"/>
    </location>
</feature>
<dbReference type="RefSeq" id="WP_308481170.1">
    <property type="nucleotide sequence ID" value="NZ_OY726397.1"/>
</dbReference>
<accession>A0ABM9LDT4</accession>
<keyword evidence="2" id="KW-0732">Signal</keyword>
<reference evidence="3 4" key="1">
    <citation type="submission" date="2023-08" db="EMBL/GenBank/DDBJ databases">
        <authorList>
            <person name="Folkvardsen B D."/>
            <person name="Norman A."/>
        </authorList>
    </citation>
    <scope>NUCLEOTIDE SEQUENCE [LARGE SCALE GENOMIC DNA]</scope>
    <source>
        <strain evidence="3 4">Mu0053</strain>
    </source>
</reference>